<dbReference type="EMBL" id="FYEW01000001">
    <property type="protein sequence ID" value="SNC66499.1"/>
    <property type="molecule type" value="Genomic_DNA"/>
</dbReference>
<evidence type="ECO:0000256" key="2">
    <source>
        <dbReference type="ARBA" id="ARBA00022679"/>
    </source>
</evidence>
<organism evidence="3 4">
    <name type="scientific">Hymenobacter gelipurpurascens</name>
    <dbReference type="NCBI Taxonomy" id="89968"/>
    <lineage>
        <taxon>Bacteria</taxon>
        <taxon>Pseudomonadati</taxon>
        <taxon>Bacteroidota</taxon>
        <taxon>Cytophagia</taxon>
        <taxon>Cytophagales</taxon>
        <taxon>Hymenobacteraceae</taxon>
        <taxon>Hymenobacter</taxon>
    </lineage>
</organism>
<keyword evidence="1" id="KW-0328">Glycosyltransferase</keyword>
<protein>
    <submittedName>
        <fullName evidence="3">N-acetylglucosaminyldiphosphoundecaprenol N-acetyl-beta-D-mannosaminyltransferase</fullName>
    </submittedName>
</protein>
<dbReference type="AlphaFoldDB" id="A0A212TK97"/>
<dbReference type="CDD" id="cd06533">
    <property type="entry name" value="Glyco_transf_WecG_TagA"/>
    <property type="match status" value="1"/>
</dbReference>
<dbReference type="OrthoDB" id="9771846at2"/>
<dbReference type="PANTHER" id="PTHR34136:SF1">
    <property type="entry name" value="UDP-N-ACETYL-D-MANNOSAMINURONIC ACID TRANSFERASE"/>
    <property type="match status" value="1"/>
</dbReference>
<reference evidence="4" key="1">
    <citation type="submission" date="2017-06" db="EMBL/GenBank/DDBJ databases">
        <authorList>
            <person name="Varghese N."/>
            <person name="Submissions S."/>
        </authorList>
    </citation>
    <scope>NUCLEOTIDE SEQUENCE [LARGE SCALE GENOMIC DNA]</scope>
    <source>
        <strain evidence="4">DSM 11116</strain>
    </source>
</reference>
<dbReference type="GO" id="GO:0016758">
    <property type="term" value="F:hexosyltransferase activity"/>
    <property type="evidence" value="ECO:0007669"/>
    <property type="project" value="TreeGrafter"/>
</dbReference>
<dbReference type="InterPro" id="IPR004629">
    <property type="entry name" value="WecG_TagA_CpsF"/>
</dbReference>
<dbReference type="RefSeq" id="WP_088842882.1">
    <property type="nucleotide sequence ID" value="NZ_FYEW01000001.1"/>
</dbReference>
<evidence type="ECO:0000256" key="1">
    <source>
        <dbReference type="ARBA" id="ARBA00022676"/>
    </source>
</evidence>
<dbReference type="Proteomes" id="UP000198131">
    <property type="component" value="Unassembled WGS sequence"/>
</dbReference>
<accession>A0A212TK97</accession>
<keyword evidence="2 3" id="KW-0808">Transferase</keyword>
<proteinExistence type="predicted"/>
<name>A0A212TK97_9BACT</name>
<evidence type="ECO:0000313" key="4">
    <source>
        <dbReference type="Proteomes" id="UP000198131"/>
    </source>
</evidence>
<dbReference type="Pfam" id="PF03808">
    <property type="entry name" value="Glyco_tran_WecG"/>
    <property type="match status" value="1"/>
</dbReference>
<dbReference type="PANTHER" id="PTHR34136">
    <property type="match status" value="1"/>
</dbReference>
<evidence type="ECO:0000313" key="3">
    <source>
        <dbReference type="EMBL" id="SNC66499.1"/>
    </source>
</evidence>
<dbReference type="NCBIfam" id="TIGR00696">
    <property type="entry name" value="wecG_tagA_cpsF"/>
    <property type="match status" value="1"/>
</dbReference>
<keyword evidence="4" id="KW-1185">Reference proteome</keyword>
<sequence length="274" mass="30493">MLPKLPVLDSWISTGAPTSFVEAVLSLGKARCSAYVCFANVHMVVEAQHDASFRRVLEHAAIVAPDGSPVAAAVGWFNRGKRQARVAGMDLMPQLLAAAAERGQSVYFYGTTEPVLTAMVERARRELPTLRVVGTHSPPFRQLTPEEDAAEVAAINAADPDLLFVALGCPRQERWMAVHQGRIRACMLGVGQAFPVYAGLERRLPTWARQLWLEWAYRLWLEPRRLGKRYLVTNTQFVYMMVRRSLAMLAGRPVPRTPAFSYSVPAPESEHIVL</sequence>
<gene>
    <name evidence="3" type="ORF">SAMN06265337_1631</name>
</gene>